<organism evidence="3 4">
    <name type="scientific">Athelia psychrophila</name>
    <dbReference type="NCBI Taxonomy" id="1759441"/>
    <lineage>
        <taxon>Eukaryota</taxon>
        <taxon>Fungi</taxon>
        <taxon>Dikarya</taxon>
        <taxon>Basidiomycota</taxon>
        <taxon>Agaricomycotina</taxon>
        <taxon>Agaricomycetes</taxon>
        <taxon>Agaricomycetidae</taxon>
        <taxon>Atheliales</taxon>
        <taxon>Atheliaceae</taxon>
        <taxon>Athelia</taxon>
    </lineage>
</organism>
<dbReference type="InterPro" id="IPR027417">
    <property type="entry name" value="P-loop_NTPase"/>
</dbReference>
<keyword evidence="4" id="KW-1185">Reference proteome</keyword>
<reference evidence="3 4" key="1">
    <citation type="journal article" date="2016" name="Mol. Biol. Evol.">
        <title>Comparative Genomics of Early-Diverging Mushroom-Forming Fungi Provides Insights into the Origins of Lignocellulose Decay Capabilities.</title>
        <authorList>
            <person name="Nagy L.G."/>
            <person name="Riley R."/>
            <person name="Tritt A."/>
            <person name="Adam C."/>
            <person name="Daum C."/>
            <person name="Floudas D."/>
            <person name="Sun H."/>
            <person name="Yadav J.S."/>
            <person name="Pangilinan J."/>
            <person name="Larsson K.H."/>
            <person name="Matsuura K."/>
            <person name="Barry K."/>
            <person name="Labutti K."/>
            <person name="Kuo R."/>
            <person name="Ohm R.A."/>
            <person name="Bhattacharya S.S."/>
            <person name="Shirouzu T."/>
            <person name="Yoshinaga Y."/>
            <person name="Martin F.M."/>
            <person name="Grigoriev I.V."/>
            <person name="Hibbett D.S."/>
        </authorList>
    </citation>
    <scope>NUCLEOTIDE SEQUENCE [LARGE SCALE GENOMIC DNA]</scope>
    <source>
        <strain evidence="3 4">CBS 109695</strain>
    </source>
</reference>
<evidence type="ECO:0000313" key="3">
    <source>
        <dbReference type="EMBL" id="KZP09390.1"/>
    </source>
</evidence>
<dbReference type="AlphaFoldDB" id="A0A165YBC2"/>
<dbReference type="PANTHER" id="PTHR10039">
    <property type="entry name" value="AMELOGENIN"/>
    <property type="match status" value="1"/>
</dbReference>
<dbReference type="InterPro" id="IPR056884">
    <property type="entry name" value="NPHP3-like_N"/>
</dbReference>
<sequence>MDRDRKPQGPRNSPAIKFVTKGTSQGGTVINAAGNVTMGDHVEHNTIMDTHRMSLYPDFVVPDASHEGSGSRSGCLKGTREAVIGKIVNWKDDVAGSPICFLSGPAGFGKSAISQTVAESWAGDGTLIASFFFLRGAGGRSEFARLITTISFQITVSIPGTKPIIEKALRDDPSIPHQSITKQLEKLVLGPLASVTAAHSPAHPFIIVIDALDECNDKRAMNDFIGILTSAASTRRLPLRWLLTSRREEHVNQAFSDDIARATVTGVALEDFDAAFDIEAFLNHRFSEILKRNPRLMRGISPPWPSIEEIQALVWKADGMFVFASNLVDFITDGKAPPQRKLNNALSLHAGLDPLYLQVLGAVPDIPWFCSVLTTLMLLRKQPSVNTLADLLRLNVEDVLHALNFIQSIIRVPADDFTPVLLNHTSLRDFLLDGSRSHGRFIDSPSAAHFTLAADCLKFMNRSFQQDVFAENAGSLYTIEHWVGHLQDSAVASEVLPELFRTLDDFVSSEAMEVWSNLLILNRMTTQTQKKLNKLIDKYQWVRDQLLANFEDLDPFIGPLTIFSASLVAVKQRRSKGSESSVYSYGLTKREELKRHGC</sequence>
<dbReference type="Proteomes" id="UP000076532">
    <property type="component" value="Unassembled WGS sequence"/>
</dbReference>
<keyword evidence="1" id="KW-0677">Repeat</keyword>
<accession>A0A165YBC2</accession>
<protein>
    <recommendedName>
        <fullName evidence="2">Nephrocystin 3-like N-terminal domain-containing protein</fullName>
    </recommendedName>
</protein>
<name>A0A165YBC2_9AGAM</name>
<dbReference type="Pfam" id="PF24883">
    <property type="entry name" value="NPHP3_N"/>
    <property type="match status" value="1"/>
</dbReference>
<dbReference type="STRING" id="436010.A0A165YBC2"/>
<evidence type="ECO:0000256" key="1">
    <source>
        <dbReference type="ARBA" id="ARBA00022737"/>
    </source>
</evidence>
<dbReference type="SUPFAM" id="SSF52540">
    <property type="entry name" value="P-loop containing nucleoside triphosphate hydrolases"/>
    <property type="match status" value="1"/>
</dbReference>
<feature type="domain" description="Nephrocystin 3-like N-terminal" evidence="2">
    <location>
        <begin position="87"/>
        <end position="246"/>
    </location>
</feature>
<dbReference type="Gene3D" id="3.40.50.300">
    <property type="entry name" value="P-loop containing nucleotide triphosphate hydrolases"/>
    <property type="match status" value="1"/>
</dbReference>
<dbReference type="EMBL" id="KV417701">
    <property type="protein sequence ID" value="KZP09390.1"/>
    <property type="molecule type" value="Genomic_DNA"/>
</dbReference>
<evidence type="ECO:0000259" key="2">
    <source>
        <dbReference type="Pfam" id="PF24883"/>
    </source>
</evidence>
<evidence type="ECO:0000313" key="4">
    <source>
        <dbReference type="Proteomes" id="UP000076532"/>
    </source>
</evidence>
<dbReference type="OrthoDB" id="4760524at2759"/>
<gene>
    <name evidence="3" type="ORF">FIBSPDRAFT_964006</name>
</gene>
<proteinExistence type="predicted"/>
<dbReference type="PANTHER" id="PTHR10039:SF16">
    <property type="entry name" value="GPI INOSITOL-DEACYLASE"/>
    <property type="match status" value="1"/>
</dbReference>